<protein>
    <submittedName>
        <fullName evidence="3">Aste57867_10155 protein</fullName>
    </submittedName>
</protein>
<gene>
    <name evidence="3" type="primary">Aste57867_10155</name>
    <name evidence="2" type="ORF">As57867_010116</name>
    <name evidence="3" type="ORF">ASTE57867_10155</name>
</gene>
<name>A0A485KQA7_9STRA</name>
<keyword evidence="1" id="KW-0812">Transmembrane</keyword>
<organism evidence="3 4">
    <name type="scientific">Aphanomyces stellatus</name>
    <dbReference type="NCBI Taxonomy" id="120398"/>
    <lineage>
        <taxon>Eukaryota</taxon>
        <taxon>Sar</taxon>
        <taxon>Stramenopiles</taxon>
        <taxon>Oomycota</taxon>
        <taxon>Saprolegniomycetes</taxon>
        <taxon>Saprolegniales</taxon>
        <taxon>Verrucalvaceae</taxon>
        <taxon>Aphanomyces</taxon>
    </lineage>
</organism>
<keyword evidence="4" id="KW-1185">Reference proteome</keyword>
<evidence type="ECO:0000256" key="1">
    <source>
        <dbReference type="SAM" id="Phobius"/>
    </source>
</evidence>
<evidence type="ECO:0000313" key="2">
    <source>
        <dbReference type="EMBL" id="KAF0699255.1"/>
    </source>
</evidence>
<accession>A0A485KQA7</accession>
<sequence>MEPNWGNLTHPREGNILCGDVPGVLIAWGLKELTSRTYPCGQSTIADFFPQREAYVMATFASALAQSDISTTYSSHEYPDVCASNYLSPALAFATNVAVTDQTQSLVSIQRLASLALAHVWAAQVSLMQFVQENALQPIQMLHFELFDPTDPHFYFWSWVLVFDWVVGTREVVSFQGDVGSLNVLTSYIPPSTTAIQTHELPTILSVYMCGCVQYVTGVMLGVAIGVLLYILVSFGSVDETNIFKLNRVAGIVWGNHVVRLYSK</sequence>
<dbReference type="EMBL" id="CAADRA010005209">
    <property type="protein sequence ID" value="VFT87031.1"/>
    <property type="molecule type" value="Genomic_DNA"/>
</dbReference>
<evidence type="ECO:0000313" key="3">
    <source>
        <dbReference type="EMBL" id="VFT87031.1"/>
    </source>
</evidence>
<proteinExistence type="predicted"/>
<feature type="transmembrane region" description="Helical" evidence="1">
    <location>
        <begin position="215"/>
        <end position="238"/>
    </location>
</feature>
<reference evidence="3 4" key="1">
    <citation type="submission" date="2019-03" db="EMBL/GenBank/DDBJ databases">
        <authorList>
            <person name="Gaulin E."/>
            <person name="Dumas B."/>
        </authorList>
    </citation>
    <scope>NUCLEOTIDE SEQUENCE [LARGE SCALE GENOMIC DNA]</scope>
    <source>
        <strain evidence="3">CBS 568.67</strain>
    </source>
</reference>
<keyword evidence="1" id="KW-1133">Transmembrane helix</keyword>
<dbReference type="AlphaFoldDB" id="A0A485KQA7"/>
<evidence type="ECO:0000313" key="4">
    <source>
        <dbReference type="Proteomes" id="UP000332933"/>
    </source>
</evidence>
<dbReference type="Proteomes" id="UP000332933">
    <property type="component" value="Unassembled WGS sequence"/>
</dbReference>
<keyword evidence="1" id="KW-0472">Membrane</keyword>
<dbReference type="EMBL" id="VJMH01005188">
    <property type="protein sequence ID" value="KAF0699255.1"/>
    <property type="molecule type" value="Genomic_DNA"/>
</dbReference>
<reference evidence="2" key="2">
    <citation type="submission" date="2019-06" db="EMBL/GenBank/DDBJ databases">
        <title>Genomics analysis of Aphanomyces spp. identifies a new class of oomycete effector associated with host adaptation.</title>
        <authorList>
            <person name="Gaulin E."/>
        </authorList>
    </citation>
    <scope>NUCLEOTIDE SEQUENCE</scope>
    <source>
        <strain evidence="2">CBS 578.67</strain>
    </source>
</reference>